<dbReference type="InterPro" id="IPR005321">
    <property type="entry name" value="Peptidase_S58_DmpA"/>
</dbReference>
<dbReference type="SUPFAM" id="SSF56266">
    <property type="entry name" value="DmpA/ArgJ-like"/>
    <property type="match status" value="1"/>
</dbReference>
<keyword evidence="3" id="KW-1185">Reference proteome</keyword>
<protein>
    <submittedName>
        <fullName evidence="2">P1 family peptidase</fullName>
    </submittedName>
</protein>
<proteinExistence type="inferred from homology"/>
<dbReference type="Gene3D" id="3.60.70.12">
    <property type="entry name" value="L-amino peptidase D-ALA esterase/amidase"/>
    <property type="match status" value="1"/>
</dbReference>
<evidence type="ECO:0000256" key="1">
    <source>
        <dbReference type="ARBA" id="ARBA00007068"/>
    </source>
</evidence>
<evidence type="ECO:0000313" key="3">
    <source>
        <dbReference type="Proteomes" id="UP001301152"/>
    </source>
</evidence>
<evidence type="ECO:0000313" key="2">
    <source>
        <dbReference type="EMBL" id="MCX2562931.1"/>
    </source>
</evidence>
<dbReference type="Pfam" id="PF03576">
    <property type="entry name" value="Peptidase_S58"/>
    <property type="match status" value="1"/>
</dbReference>
<sequence length="341" mass="34724">MNGTLTSIAGITTGHVQDLTARTGVSVIRFARPAVASVSVLGGAPALRDTHLLEPEMMVERIHAIVLSGGSVYGLDATTGVQSVLREEFAALPPVPGKIRVPVVVQASLFDLANGGEKDPLHSPYAHMGAQAARAATAQPVPAGTAGAGTGATTATLRGGLGSASMVTPQGYRVSALMAVNAVGSATVGHGPHFWSAPFEQEGEFGGLGLPADSAAAAQHLLIKPDYVAGTTIGIVATDATLSPVQAKRLAILGQDGVARAVLPAHLPQDGDTVFGVSTEEKPAPDLTAFCAILQAATLVTARAVALGVYHAAPLGWQNCVPSWQEKFAGLLPPHAQENRS</sequence>
<dbReference type="PANTHER" id="PTHR36512">
    <property type="entry name" value="D-AMINOPEPTIDASE"/>
    <property type="match status" value="1"/>
</dbReference>
<comment type="similarity">
    <text evidence="1">Belongs to the peptidase S58 family.</text>
</comment>
<dbReference type="InterPro" id="IPR016117">
    <property type="entry name" value="ArgJ-like_dom_sf"/>
</dbReference>
<name>A0ABT3QCD6_9PROT</name>
<dbReference type="PANTHER" id="PTHR36512:SF3">
    <property type="entry name" value="BLR5678 PROTEIN"/>
    <property type="match status" value="1"/>
</dbReference>
<organism evidence="2 3">
    <name type="scientific">Acetobacter thailandicus</name>
    <dbReference type="NCBI Taxonomy" id="1502842"/>
    <lineage>
        <taxon>Bacteria</taxon>
        <taxon>Pseudomonadati</taxon>
        <taxon>Pseudomonadota</taxon>
        <taxon>Alphaproteobacteria</taxon>
        <taxon>Acetobacterales</taxon>
        <taxon>Acetobacteraceae</taxon>
        <taxon>Acetobacter</taxon>
    </lineage>
</organism>
<reference evidence="2 3" key="1">
    <citation type="submission" date="2022-11" db="EMBL/GenBank/DDBJ databases">
        <title>Genome sequencing of Acetobacter type strain.</title>
        <authorList>
            <person name="Heo J."/>
            <person name="Lee D."/>
            <person name="Han B.-H."/>
            <person name="Hong S.-B."/>
            <person name="Kwon S.-W."/>
        </authorList>
    </citation>
    <scope>NUCLEOTIDE SEQUENCE [LARGE SCALE GENOMIC DNA]</scope>
    <source>
        <strain evidence="2 3">KACC 21253</strain>
    </source>
</reference>
<accession>A0ABT3QCD6</accession>
<dbReference type="EMBL" id="JAPIUZ010000001">
    <property type="protein sequence ID" value="MCX2562931.1"/>
    <property type="molecule type" value="Genomic_DNA"/>
</dbReference>
<dbReference type="RefSeq" id="WP_173559972.1">
    <property type="nucleotide sequence ID" value="NZ_JAPIUZ010000001.1"/>
</dbReference>
<gene>
    <name evidence="2" type="ORF">OQ497_02955</name>
</gene>
<dbReference type="Proteomes" id="UP001301152">
    <property type="component" value="Unassembled WGS sequence"/>
</dbReference>
<dbReference type="CDD" id="cd02252">
    <property type="entry name" value="nylC_like"/>
    <property type="match status" value="1"/>
</dbReference>
<comment type="caution">
    <text evidence="2">The sequence shown here is derived from an EMBL/GenBank/DDBJ whole genome shotgun (WGS) entry which is preliminary data.</text>
</comment>